<keyword evidence="1" id="KW-1185">Reference proteome</keyword>
<dbReference type="RefSeq" id="XP_065645898.1">
    <property type="nucleotide sequence ID" value="XM_065789826.1"/>
</dbReference>
<reference evidence="1 2" key="1">
    <citation type="submission" date="2025-05" db="UniProtKB">
        <authorList>
            <consortium name="RefSeq"/>
        </authorList>
    </citation>
    <scope>NUCLEOTIDE SEQUENCE [LARGE SCALE GENOMIC DNA]</scope>
</reference>
<name>A0ABM4BAF3_HYDVU</name>
<sequence>MKTTEAITEALVCIKKWNPSFQPKFFMTNCSNEEINSLDSVFPECSVFICNFHREQAWEQCLSKSINGCSTIKNDVKMLLQLIAHVKTIPNRKEAGFVSKREGCLPTDKIDYCLI</sequence>
<protein>
    <submittedName>
        <fullName evidence="2">Uncharacterized protein LOC136076437</fullName>
    </submittedName>
    <submittedName>
        <fullName evidence="3">Uncharacterized protein LOC136076438</fullName>
    </submittedName>
</protein>
<proteinExistence type="predicted"/>
<dbReference type="PANTHER" id="PTHR47456">
    <property type="entry name" value="PHD-TYPE DOMAIN-CONTAINING PROTEIN"/>
    <property type="match status" value="1"/>
</dbReference>
<evidence type="ECO:0000313" key="3">
    <source>
        <dbReference type="RefSeq" id="XP_065645898.1"/>
    </source>
</evidence>
<dbReference type="RefSeq" id="XP_065645897.1">
    <property type="nucleotide sequence ID" value="XM_065789825.1"/>
</dbReference>
<evidence type="ECO:0000313" key="2">
    <source>
        <dbReference type="RefSeq" id="XP_065645897.1"/>
    </source>
</evidence>
<evidence type="ECO:0000313" key="1">
    <source>
        <dbReference type="Proteomes" id="UP001652625"/>
    </source>
</evidence>
<organism evidence="1 3">
    <name type="scientific">Hydra vulgaris</name>
    <name type="common">Hydra</name>
    <name type="synonym">Hydra attenuata</name>
    <dbReference type="NCBI Taxonomy" id="6087"/>
    <lineage>
        <taxon>Eukaryota</taxon>
        <taxon>Metazoa</taxon>
        <taxon>Cnidaria</taxon>
        <taxon>Hydrozoa</taxon>
        <taxon>Hydroidolina</taxon>
        <taxon>Anthoathecata</taxon>
        <taxon>Aplanulata</taxon>
        <taxon>Hydridae</taxon>
        <taxon>Hydra</taxon>
    </lineage>
</organism>
<gene>
    <name evidence="3" type="primary">LOC136076438</name>
    <name evidence="2" type="synonym">LOC136076437</name>
</gene>
<accession>A0ABM4BAF3</accession>
<dbReference type="GeneID" id="136076438"/>
<dbReference type="Proteomes" id="UP001652625">
    <property type="component" value="Chromosome 02"/>
</dbReference>